<dbReference type="GO" id="GO:0003700">
    <property type="term" value="F:DNA-binding transcription factor activity"/>
    <property type="evidence" value="ECO:0007669"/>
    <property type="project" value="InterPro"/>
</dbReference>
<dbReference type="AlphaFoldDB" id="A0A316EX37"/>
<dbReference type="PANTHER" id="PTHR43280">
    <property type="entry name" value="ARAC-FAMILY TRANSCRIPTIONAL REGULATOR"/>
    <property type="match status" value="1"/>
</dbReference>
<dbReference type="PRINTS" id="PR00032">
    <property type="entry name" value="HTHARAC"/>
</dbReference>
<proteinExistence type="predicted"/>
<dbReference type="PROSITE" id="PS01124">
    <property type="entry name" value="HTH_ARAC_FAMILY_2"/>
    <property type="match status" value="1"/>
</dbReference>
<evidence type="ECO:0000313" key="6">
    <source>
        <dbReference type="Proteomes" id="UP000245489"/>
    </source>
</evidence>
<protein>
    <submittedName>
        <fullName evidence="5">Two-component system response regulator YesN</fullName>
    </submittedName>
</protein>
<evidence type="ECO:0000313" key="5">
    <source>
        <dbReference type="EMBL" id="PWK27754.1"/>
    </source>
</evidence>
<dbReference type="Gene3D" id="1.10.10.60">
    <property type="entry name" value="Homeodomain-like"/>
    <property type="match status" value="2"/>
</dbReference>
<dbReference type="SUPFAM" id="SSF46689">
    <property type="entry name" value="Homeodomain-like"/>
    <property type="match status" value="1"/>
</dbReference>
<reference evidence="5 6" key="1">
    <citation type="submission" date="2018-05" db="EMBL/GenBank/DDBJ databases">
        <title>Genomic Encyclopedia of Archaeal and Bacterial Type Strains, Phase II (KMG-II): from individual species to whole genera.</title>
        <authorList>
            <person name="Goeker M."/>
        </authorList>
    </citation>
    <scope>NUCLEOTIDE SEQUENCE [LARGE SCALE GENOMIC DNA]</scope>
    <source>
        <strain evidence="5 6">DSM 22214</strain>
    </source>
</reference>
<evidence type="ECO:0000256" key="2">
    <source>
        <dbReference type="ARBA" id="ARBA00023125"/>
    </source>
</evidence>
<dbReference type="InterPro" id="IPR009057">
    <property type="entry name" value="Homeodomain-like_sf"/>
</dbReference>
<feature type="domain" description="HTH araC/xylS-type" evidence="4">
    <location>
        <begin position="10"/>
        <end position="109"/>
    </location>
</feature>
<dbReference type="EMBL" id="QGGO01000005">
    <property type="protein sequence ID" value="PWK27754.1"/>
    <property type="molecule type" value="Genomic_DNA"/>
</dbReference>
<dbReference type="InterPro" id="IPR018060">
    <property type="entry name" value="HTH_AraC"/>
</dbReference>
<dbReference type="PROSITE" id="PS00041">
    <property type="entry name" value="HTH_ARAC_FAMILY_1"/>
    <property type="match status" value="1"/>
</dbReference>
<comment type="caution">
    <text evidence="5">The sequence shown here is derived from an EMBL/GenBank/DDBJ whole genome shotgun (WGS) entry which is preliminary data.</text>
</comment>
<keyword evidence="3" id="KW-0804">Transcription</keyword>
<dbReference type="Proteomes" id="UP000245489">
    <property type="component" value="Unassembled WGS sequence"/>
</dbReference>
<sequence length="111" mass="12796">MKPLYNDFLTVARNIVENNYDDESFGCPSLCEGLNMSRSHVHRKLVEETGLSCSEFIQQIRLEKAKELLMNTTDSIYEIAFRVGYSDANYFSRSFSKIYGYPPSQCRQMSA</sequence>
<gene>
    <name evidence="5" type="ORF">LV89_01161</name>
</gene>
<dbReference type="SMART" id="SM00342">
    <property type="entry name" value="HTH_ARAC"/>
    <property type="match status" value="1"/>
</dbReference>
<name>A0A316EX37_9BACT</name>
<organism evidence="5 6">
    <name type="scientific">Arcicella aurantiaca</name>
    <dbReference type="NCBI Taxonomy" id="591202"/>
    <lineage>
        <taxon>Bacteria</taxon>
        <taxon>Pseudomonadati</taxon>
        <taxon>Bacteroidota</taxon>
        <taxon>Cytophagia</taxon>
        <taxon>Cytophagales</taxon>
        <taxon>Flectobacillaceae</taxon>
        <taxon>Arcicella</taxon>
    </lineage>
</organism>
<dbReference type="OrthoDB" id="9779074at2"/>
<evidence type="ECO:0000256" key="3">
    <source>
        <dbReference type="ARBA" id="ARBA00023163"/>
    </source>
</evidence>
<keyword evidence="1" id="KW-0805">Transcription regulation</keyword>
<dbReference type="InterPro" id="IPR020449">
    <property type="entry name" value="Tscrpt_reg_AraC-type_HTH"/>
</dbReference>
<dbReference type="PANTHER" id="PTHR43280:SF28">
    <property type="entry name" value="HTH-TYPE TRANSCRIPTIONAL ACTIVATOR RHAS"/>
    <property type="match status" value="1"/>
</dbReference>
<evidence type="ECO:0000259" key="4">
    <source>
        <dbReference type="PROSITE" id="PS01124"/>
    </source>
</evidence>
<keyword evidence="6" id="KW-1185">Reference proteome</keyword>
<keyword evidence="2" id="KW-0238">DNA-binding</keyword>
<dbReference type="GO" id="GO:0043565">
    <property type="term" value="F:sequence-specific DNA binding"/>
    <property type="evidence" value="ECO:0007669"/>
    <property type="project" value="InterPro"/>
</dbReference>
<dbReference type="Pfam" id="PF12833">
    <property type="entry name" value="HTH_18"/>
    <property type="match status" value="1"/>
</dbReference>
<accession>A0A316EX37</accession>
<evidence type="ECO:0000256" key="1">
    <source>
        <dbReference type="ARBA" id="ARBA00023015"/>
    </source>
</evidence>
<dbReference type="InterPro" id="IPR018062">
    <property type="entry name" value="HTH_AraC-typ_CS"/>
</dbReference>
<dbReference type="RefSeq" id="WP_158279523.1">
    <property type="nucleotide sequence ID" value="NZ_QGGO01000005.1"/>
</dbReference>